<evidence type="ECO:0000256" key="1">
    <source>
        <dbReference type="ARBA" id="ARBA00005179"/>
    </source>
</evidence>
<organism evidence="4 5">
    <name type="scientific">Aspergillus minisclerotigenes</name>
    <dbReference type="NCBI Taxonomy" id="656917"/>
    <lineage>
        <taxon>Eukaryota</taxon>
        <taxon>Fungi</taxon>
        <taxon>Dikarya</taxon>
        <taxon>Ascomycota</taxon>
        <taxon>Pezizomycotina</taxon>
        <taxon>Eurotiomycetes</taxon>
        <taxon>Eurotiomycetidae</taxon>
        <taxon>Eurotiales</taxon>
        <taxon>Aspergillaceae</taxon>
        <taxon>Aspergillus</taxon>
        <taxon>Aspergillus subgen. Circumdati</taxon>
    </lineage>
</organism>
<dbReference type="SFLD" id="SFLDS00036">
    <property type="entry name" value="Aromatic_Prenyltransferase"/>
    <property type="match status" value="1"/>
</dbReference>
<dbReference type="InterPro" id="IPR033964">
    <property type="entry name" value="ABBA"/>
</dbReference>
<dbReference type="Pfam" id="PF11991">
    <property type="entry name" value="Trp_DMAT"/>
    <property type="match status" value="1"/>
</dbReference>
<dbReference type="GO" id="GO:0016765">
    <property type="term" value="F:transferase activity, transferring alkyl or aryl (other than methyl) groups"/>
    <property type="evidence" value="ECO:0007669"/>
    <property type="project" value="InterPro"/>
</dbReference>
<evidence type="ECO:0000313" key="5">
    <source>
        <dbReference type="Proteomes" id="UP000326289"/>
    </source>
</evidence>
<dbReference type="GO" id="GO:0009820">
    <property type="term" value="P:alkaloid metabolic process"/>
    <property type="evidence" value="ECO:0007669"/>
    <property type="project" value="InterPro"/>
</dbReference>
<dbReference type="AlphaFoldDB" id="A0A5N6JL92"/>
<evidence type="ECO:0000256" key="3">
    <source>
        <dbReference type="ARBA" id="ARBA00022679"/>
    </source>
</evidence>
<keyword evidence="5" id="KW-1185">Reference proteome</keyword>
<reference evidence="4 5" key="1">
    <citation type="submission" date="2019-04" db="EMBL/GenBank/DDBJ databases">
        <title>Fungal friends and foes A comparative genomics study of 23 Aspergillus species from section Flavi.</title>
        <authorList>
            <consortium name="DOE Joint Genome Institute"/>
            <person name="Kjaerbolling I."/>
            <person name="Vesth T.C."/>
            <person name="Frisvad J.C."/>
            <person name="Nybo J.L."/>
            <person name="Theobald S."/>
            <person name="Kildgaard S."/>
            <person name="Petersen T.I."/>
            <person name="Kuo A."/>
            <person name="Sato A."/>
            <person name="Lyhne E.K."/>
            <person name="Kogle M.E."/>
            <person name="Wiebenga A."/>
            <person name="Kun R.S."/>
            <person name="Lubbers R.J."/>
            <person name="Makela M.R."/>
            <person name="Barry K."/>
            <person name="Chovatia M."/>
            <person name="Clum A."/>
            <person name="Daum C."/>
            <person name="Haridas S."/>
            <person name="He G."/>
            <person name="LaButti K."/>
            <person name="Lipzen A."/>
            <person name="Mondo S."/>
            <person name="Pangilinan J."/>
            <person name="Riley R."/>
            <person name="Salamov A."/>
            <person name="Simmons B.A."/>
            <person name="Magnuson J.K."/>
            <person name="Henrissat B."/>
            <person name="Mortensen U.H."/>
            <person name="Larsen T.O."/>
            <person name="De vries R.P."/>
            <person name="Grigoriev I.V."/>
            <person name="Machida M."/>
            <person name="Baker S.E."/>
            <person name="Andersen M.R."/>
        </authorList>
    </citation>
    <scope>NUCLEOTIDE SEQUENCE [LARGE SCALE GENOMIC DNA]</scope>
    <source>
        <strain evidence="4 5">CBS 117635</strain>
    </source>
</reference>
<evidence type="ECO:0000256" key="2">
    <source>
        <dbReference type="ARBA" id="ARBA00010209"/>
    </source>
</evidence>
<protein>
    <submittedName>
        <fullName evidence="4">Tryptophan dimethylallyltransferase-domain-containing protein</fullName>
    </submittedName>
</protein>
<sequence>MILSVQKIQTQGIGKMRDDLQKLFTIGQCHNASLNLEWGQRLVPYLESALIHAGTYSSDEIQGHVKFFLDHIAPYLNYDGQTGHGPQYPSSMTNDQTPFELSLCWKSLKQDYKPIIRFITDIIPSNAENTRAASLSQSINLIGTLDRVSKESCAPTVHALPELWRQISEEFHRHEVDVHPSGGCPRCGPSSTFMGFDLKASVISSKFYWLLPSCQTTEKALALLDTVFASCARLHNFFGSPIFLSSWGQIRTHMQSNPDVLQPRMLSVDATSFPAPRIKIYTRCLFNEKRSFDEWEQHLNLDGAISYSHDFRTTACNLWTSLATNPEGWKQSRPKAGPKYCLVLYELTASSHSASTTTESYDLKSKLSSKLYIMCQEIPRKDSIIARELLRHCQLAAKADILRTLADASAPTNFISEIGLAPREQGTEMSVYLNPSFFSRSTWEVADDEYMTKCRITLPS</sequence>
<accession>A0A5N6JL92</accession>
<proteinExistence type="inferred from homology"/>
<comment type="pathway">
    <text evidence="1">Secondary metabolite biosynthesis.</text>
</comment>
<dbReference type="EMBL" id="ML732765">
    <property type="protein sequence ID" value="KAB8279130.1"/>
    <property type="molecule type" value="Genomic_DNA"/>
</dbReference>
<dbReference type="InterPro" id="IPR017795">
    <property type="entry name" value="ABBA_NscD-like"/>
</dbReference>
<comment type="similarity">
    <text evidence="2">Belongs to the tryptophan dimethylallyltransferase family.</text>
</comment>
<evidence type="ECO:0000313" key="4">
    <source>
        <dbReference type="EMBL" id="KAB8279130.1"/>
    </source>
</evidence>
<name>A0A5N6JL92_9EURO</name>
<dbReference type="Proteomes" id="UP000326289">
    <property type="component" value="Unassembled WGS sequence"/>
</dbReference>
<keyword evidence="3 4" id="KW-0808">Transferase</keyword>
<gene>
    <name evidence="4" type="ORF">BDV30DRAFT_202268</name>
</gene>
<dbReference type="PANTHER" id="PTHR40627">
    <property type="entry name" value="INDOLE PRENYLTRANSFERASE TDIB-RELATED"/>
    <property type="match status" value="1"/>
</dbReference>
<dbReference type="PANTHER" id="PTHR40627:SF4">
    <property type="entry name" value="PRENYLTRANSFERASE ASQH1-RELATED"/>
    <property type="match status" value="1"/>
</dbReference>